<sequence>MRVKAKNLLCHFFEGVHVIKNGITSSSPQTNMIESHGKEHNISKRYMNPYIKKESDVRF</sequence>
<keyword evidence="2" id="KW-1185">Reference proteome</keyword>
<dbReference type="PATRIC" id="fig|1134510.3.peg.463"/>
<protein>
    <submittedName>
        <fullName evidence="1">Uncharacterized protein</fullName>
    </submittedName>
</protein>
<reference evidence="1 2" key="1">
    <citation type="submission" date="2012-04" db="EMBL/GenBank/DDBJ databases">
        <title>The Genome Sequence of Bartonella koehlerae C-29.</title>
        <authorList>
            <consortium name="The Broad Institute Genome Sequencing Platform"/>
            <consortium name="The Broad Institute Genome Sequencing Center for Infectious Disease"/>
            <person name="Feldgarden M."/>
            <person name="Kirby J."/>
            <person name="Kosoy M."/>
            <person name="Birtles R."/>
            <person name="Probert W.S."/>
            <person name="Chiaraviglio L."/>
            <person name="Walker B."/>
            <person name="Young S.K."/>
            <person name="Zeng Q."/>
            <person name="Gargeya S."/>
            <person name="Fitzgerald M."/>
            <person name="Haas B."/>
            <person name="Abouelleil A."/>
            <person name="Alvarado L."/>
            <person name="Arachchi H.M."/>
            <person name="Berlin A.M."/>
            <person name="Chapman S.B."/>
            <person name="Goldberg J."/>
            <person name="Griggs A."/>
            <person name="Gujja S."/>
            <person name="Hansen M."/>
            <person name="Howarth C."/>
            <person name="Imamovic A."/>
            <person name="Larimer J."/>
            <person name="McCowen C."/>
            <person name="Montmayeur A."/>
            <person name="Murphy C."/>
            <person name="Neiman D."/>
            <person name="Pearson M."/>
            <person name="Priest M."/>
            <person name="Roberts A."/>
            <person name="Saif S."/>
            <person name="Shea T."/>
            <person name="Sisk P."/>
            <person name="Sykes S."/>
            <person name="Wortman J."/>
            <person name="Nusbaum C."/>
            <person name="Birren B."/>
        </authorList>
    </citation>
    <scope>NUCLEOTIDE SEQUENCE [LARGE SCALE GENOMIC DNA]</scope>
    <source>
        <strain evidence="1 2">C-29</strain>
    </source>
</reference>
<dbReference type="AlphaFoldDB" id="A0A067W8N9"/>
<name>A0A067W8N9_9HYPH</name>
<accession>A0A067W8N9</accession>
<gene>
    <name evidence="1" type="ORF">O9A_00389</name>
</gene>
<dbReference type="STRING" id="1134510.O9A_00389"/>
<dbReference type="EMBL" id="AHPL01000003">
    <property type="protein sequence ID" value="KEC56164.1"/>
    <property type="molecule type" value="Genomic_DNA"/>
</dbReference>
<dbReference type="Proteomes" id="UP000027015">
    <property type="component" value="Unassembled WGS sequence"/>
</dbReference>
<organism evidence="1 2">
    <name type="scientific">Bartonella koehlerae C-29</name>
    <dbReference type="NCBI Taxonomy" id="1134510"/>
    <lineage>
        <taxon>Bacteria</taxon>
        <taxon>Pseudomonadati</taxon>
        <taxon>Pseudomonadota</taxon>
        <taxon>Alphaproteobacteria</taxon>
        <taxon>Hyphomicrobiales</taxon>
        <taxon>Bartonellaceae</taxon>
        <taxon>Bartonella</taxon>
    </lineage>
</organism>
<comment type="caution">
    <text evidence="1">The sequence shown here is derived from an EMBL/GenBank/DDBJ whole genome shotgun (WGS) entry which is preliminary data.</text>
</comment>
<evidence type="ECO:0000313" key="2">
    <source>
        <dbReference type="Proteomes" id="UP000027015"/>
    </source>
</evidence>
<evidence type="ECO:0000313" key="1">
    <source>
        <dbReference type="EMBL" id="KEC56164.1"/>
    </source>
</evidence>
<dbReference type="HOGENOM" id="CLU_2950931_0_0_5"/>
<proteinExistence type="predicted"/>